<keyword evidence="1" id="KW-0808">Transferase</keyword>
<accession>A0ABQ6H0S6</accession>
<dbReference type="SUPFAM" id="SSF53335">
    <property type="entry name" value="S-adenosyl-L-methionine-dependent methyltransferases"/>
    <property type="match status" value="1"/>
</dbReference>
<dbReference type="EMBL" id="BSSU01000006">
    <property type="protein sequence ID" value="GLX81808.1"/>
    <property type="molecule type" value="Genomic_DNA"/>
</dbReference>
<dbReference type="Pfam" id="PF13489">
    <property type="entry name" value="Methyltransf_23"/>
    <property type="match status" value="1"/>
</dbReference>
<gene>
    <name evidence="1" type="ORF">theurythT_12600</name>
</gene>
<evidence type="ECO:0000313" key="2">
    <source>
        <dbReference type="Proteomes" id="UP001157133"/>
    </source>
</evidence>
<evidence type="ECO:0000313" key="1">
    <source>
        <dbReference type="EMBL" id="GLX81808.1"/>
    </source>
</evidence>
<dbReference type="Proteomes" id="UP001157133">
    <property type="component" value="Unassembled WGS sequence"/>
</dbReference>
<dbReference type="Gene3D" id="3.40.50.150">
    <property type="entry name" value="Vaccinia Virus protein VP39"/>
    <property type="match status" value="1"/>
</dbReference>
<keyword evidence="1" id="KW-0489">Methyltransferase</keyword>
<dbReference type="PANTHER" id="PTHR43861">
    <property type="entry name" value="TRANS-ACONITATE 2-METHYLTRANSFERASE-RELATED"/>
    <property type="match status" value="1"/>
</dbReference>
<dbReference type="CDD" id="cd02440">
    <property type="entry name" value="AdoMet_MTases"/>
    <property type="match status" value="1"/>
</dbReference>
<dbReference type="InterPro" id="IPR029063">
    <property type="entry name" value="SAM-dependent_MTases_sf"/>
</dbReference>
<name>A0ABQ6H0S6_9GAMM</name>
<dbReference type="PANTHER" id="PTHR43861:SF1">
    <property type="entry name" value="TRANS-ACONITATE 2-METHYLTRANSFERASE"/>
    <property type="match status" value="1"/>
</dbReference>
<dbReference type="GO" id="GO:0032259">
    <property type="term" value="P:methylation"/>
    <property type="evidence" value="ECO:0007669"/>
    <property type="project" value="UniProtKB-KW"/>
</dbReference>
<protein>
    <submittedName>
        <fullName evidence="1">Methyltransferase</fullName>
    </submittedName>
</protein>
<organism evidence="1 2">
    <name type="scientific">Thalassotalea eurytherma</name>
    <dbReference type="NCBI Taxonomy" id="1144278"/>
    <lineage>
        <taxon>Bacteria</taxon>
        <taxon>Pseudomonadati</taxon>
        <taxon>Pseudomonadota</taxon>
        <taxon>Gammaproteobacteria</taxon>
        <taxon>Alteromonadales</taxon>
        <taxon>Colwelliaceae</taxon>
        <taxon>Thalassotalea</taxon>
    </lineage>
</organism>
<proteinExistence type="predicted"/>
<reference evidence="1 2" key="1">
    <citation type="submission" date="2023-03" db="EMBL/GenBank/DDBJ databases">
        <title>Draft genome sequence of Thalassotalea eurytherma JCM 18482T.</title>
        <authorList>
            <person name="Sawabe T."/>
        </authorList>
    </citation>
    <scope>NUCLEOTIDE SEQUENCE [LARGE SCALE GENOMIC DNA]</scope>
    <source>
        <strain evidence="1 2">JCM 18482</strain>
    </source>
</reference>
<keyword evidence="2" id="KW-1185">Reference proteome</keyword>
<comment type="caution">
    <text evidence="1">The sequence shown here is derived from an EMBL/GenBank/DDBJ whole genome shotgun (WGS) entry which is preliminary data.</text>
</comment>
<dbReference type="GO" id="GO:0008168">
    <property type="term" value="F:methyltransferase activity"/>
    <property type="evidence" value="ECO:0007669"/>
    <property type="project" value="UniProtKB-KW"/>
</dbReference>
<dbReference type="RefSeq" id="WP_284207154.1">
    <property type="nucleotide sequence ID" value="NZ_BSSU01000006.1"/>
</dbReference>
<sequence length="201" mass="23009">MSKDPNVLGRLYDKIATWWNDRHLDSNYGVTQFNHALNFVPPEGNALDIGCGAGGRFINILNKRNYQVTGLDVSSKMIALAKKNHPEHSFHQQNICTWIPDKQYDFIYAWDSLFHLPLDQHQPVLNRLCDCLSESGVMMFTLGDAEGEHEDQWHNASFYYSSIGINRTLEVLLAKGLKIKHVDIDQYPEKHVVIIAQKITN</sequence>